<organism evidence="7 8">
    <name type="scientific">Entomortierella parvispora</name>
    <dbReference type="NCBI Taxonomy" id="205924"/>
    <lineage>
        <taxon>Eukaryota</taxon>
        <taxon>Fungi</taxon>
        <taxon>Fungi incertae sedis</taxon>
        <taxon>Mucoromycota</taxon>
        <taxon>Mortierellomycotina</taxon>
        <taxon>Mortierellomycetes</taxon>
        <taxon>Mortierellales</taxon>
        <taxon>Mortierellaceae</taxon>
        <taxon>Entomortierella</taxon>
    </lineage>
</organism>
<proteinExistence type="predicted"/>
<sequence length="371" mass="41046">MLDPVDPTEPMPWDLIRMAMVVGPVTGYFHQYYTMYRMKTSMGFSSVTCGVLIVSSIIRIFFWVGEPFDDALLYQSILMTIVQLFLLELCVRYYPWTVQIPAPVTHSIPASRLFNVFRNQQSQYQQLNHGINGALFSSVGSGSASSPTSSTLPSVPAQDHVTTRASRVHGSGVGWYREHAAYWGTHFWNWPTIGPYYLFLAGFTLLVGLSLLVIGNTPFYVGLLGLAALGIEATVPLPQAIQNFRTKSTAGFSPAILLMWVIGDSFKTYYYIANHLKYQFIACGIIQLCIDCVIIGQTIVYSKYWKDARRGRHQRQRSGYGGADDSGAAAPLQDQRHLTVGHAGAGQGRSSSEALLSGHGYEDDDVDEGEV</sequence>
<accession>A0A9P3LW19</accession>
<dbReference type="InterPro" id="IPR052241">
    <property type="entry name" value="SLC66/Scramblase_ANY1"/>
</dbReference>
<dbReference type="Proteomes" id="UP000827284">
    <property type="component" value="Unassembled WGS sequence"/>
</dbReference>
<dbReference type="AlphaFoldDB" id="A0A9P3LW19"/>
<keyword evidence="3 6" id="KW-1133">Transmembrane helix</keyword>
<dbReference type="GO" id="GO:0045332">
    <property type="term" value="P:phospholipid translocation"/>
    <property type="evidence" value="ECO:0007669"/>
    <property type="project" value="TreeGrafter"/>
</dbReference>
<feature type="transmembrane region" description="Helical" evidence="6">
    <location>
        <begin position="45"/>
        <end position="65"/>
    </location>
</feature>
<keyword evidence="4 6" id="KW-0472">Membrane</keyword>
<reference evidence="7" key="2">
    <citation type="journal article" date="2022" name="Microbiol. Resour. Announc.">
        <title>Whole-Genome Sequence of Entomortierella parvispora E1425, a Mucoromycotan Fungus Associated with Burkholderiaceae-Related Endosymbiotic Bacteria.</title>
        <authorList>
            <person name="Herlambang A."/>
            <person name="Guo Y."/>
            <person name="Takashima Y."/>
            <person name="Narisawa K."/>
            <person name="Ohta H."/>
            <person name="Nishizawa T."/>
        </authorList>
    </citation>
    <scope>NUCLEOTIDE SEQUENCE</scope>
    <source>
        <strain evidence="7">E1425</strain>
    </source>
</reference>
<evidence type="ECO:0000256" key="3">
    <source>
        <dbReference type="ARBA" id="ARBA00022989"/>
    </source>
</evidence>
<dbReference type="Gene3D" id="1.20.1280.290">
    <property type="match status" value="1"/>
</dbReference>
<evidence type="ECO:0000256" key="4">
    <source>
        <dbReference type="ARBA" id="ARBA00023136"/>
    </source>
</evidence>
<dbReference type="InterPro" id="IPR006603">
    <property type="entry name" value="PQ-loop_rpt"/>
</dbReference>
<evidence type="ECO:0000313" key="8">
    <source>
        <dbReference type="Proteomes" id="UP000827284"/>
    </source>
</evidence>
<reference evidence="7" key="1">
    <citation type="submission" date="2021-11" db="EMBL/GenBank/DDBJ databases">
        <authorList>
            <person name="Herlambang A."/>
            <person name="Guo Y."/>
            <person name="Takashima Y."/>
            <person name="Nishizawa T."/>
        </authorList>
    </citation>
    <scope>NUCLEOTIDE SEQUENCE</scope>
    <source>
        <strain evidence="7">E1425</strain>
    </source>
</reference>
<feature type="transmembrane region" description="Helical" evidence="6">
    <location>
        <begin position="250"/>
        <end position="272"/>
    </location>
</feature>
<keyword evidence="2 6" id="KW-0812">Transmembrane</keyword>
<dbReference type="Pfam" id="PF04193">
    <property type="entry name" value="PQ-loop"/>
    <property type="match status" value="1"/>
</dbReference>
<feature type="transmembrane region" description="Helical" evidence="6">
    <location>
        <begin position="220"/>
        <end position="238"/>
    </location>
</feature>
<dbReference type="GO" id="GO:0016020">
    <property type="term" value="C:membrane"/>
    <property type="evidence" value="ECO:0007669"/>
    <property type="project" value="UniProtKB-SubCell"/>
</dbReference>
<dbReference type="GO" id="GO:0005768">
    <property type="term" value="C:endosome"/>
    <property type="evidence" value="ECO:0007669"/>
    <property type="project" value="TreeGrafter"/>
</dbReference>
<dbReference type="GO" id="GO:0005829">
    <property type="term" value="C:cytosol"/>
    <property type="evidence" value="ECO:0007669"/>
    <property type="project" value="GOC"/>
</dbReference>
<feature type="transmembrane region" description="Helical" evidence="6">
    <location>
        <begin position="278"/>
        <end position="302"/>
    </location>
</feature>
<gene>
    <name evidence="7" type="ORF">EMPS_04697</name>
</gene>
<dbReference type="OrthoDB" id="292213at2759"/>
<name>A0A9P3LW19_9FUNG</name>
<feature type="compositionally biased region" description="Acidic residues" evidence="5">
    <location>
        <begin position="362"/>
        <end position="371"/>
    </location>
</feature>
<feature type="transmembrane region" description="Helical" evidence="6">
    <location>
        <begin position="196"/>
        <end position="214"/>
    </location>
</feature>
<keyword evidence="8" id="KW-1185">Reference proteome</keyword>
<dbReference type="EMBL" id="BQFW01000006">
    <property type="protein sequence ID" value="GJJ72340.1"/>
    <property type="molecule type" value="Genomic_DNA"/>
</dbReference>
<dbReference type="PANTHER" id="PTHR14856">
    <property type="entry name" value="PQ-LOOP REPEAT-CONTAINING PROTEIN 1-LIKE PROTEIN"/>
    <property type="match status" value="1"/>
</dbReference>
<evidence type="ECO:0000256" key="6">
    <source>
        <dbReference type="SAM" id="Phobius"/>
    </source>
</evidence>
<evidence type="ECO:0000313" key="7">
    <source>
        <dbReference type="EMBL" id="GJJ72340.1"/>
    </source>
</evidence>
<feature type="region of interest" description="Disordered" evidence="5">
    <location>
        <begin position="341"/>
        <end position="371"/>
    </location>
</feature>
<dbReference type="SMART" id="SM00679">
    <property type="entry name" value="CTNS"/>
    <property type="match status" value="1"/>
</dbReference>
<comment type="caution">
    <text evidence="7">The sequence shown here is derived from an EMBL/GenBank/DDBJ whole genome shotgun (WGS) entry which is preliminary data.</text>
</comment>
<evidence type="ECO:0000256" key="2">
    <source>
        <dbReference type="ARBA" id="ARBA00022692"/>
    </source>
</evidence>
<evidence type="ECO:0000256" key="1">
    <source>
        <dbReference type="ARBA" id="ARBA00004141"/>
    </source>
</evidence>
<dbReference type="GO" id="GO:0042147">
    <property type="term" value="P:retrograde transport, endosome to Golgi"/>
    <property type="evidence" value="ECO:0007669"/>
    <property type="project" value="TreeGrafter"/>
</dbReference>
<dbReference type="GO" id="GO:0005802">
    <property type="term" value="C:trans-Golgi network"/>
    <property type="evidence" value="ECO:0007669"/>
    <property type="project" value="TreeGrafter"/>
</dbReference>
<protein>
    <submittedName>
        <fullName evidence="7">Solute carrier family 66, member 2</fullName>
    </submittedName>
</protein>
<evidence type="ECO:0000256" key="5">
    <source>
        <dbReference type="SAM" id="MobiDB-lite"/>
    </source>
</evidence>
<feature type="transmembrane region" description="Helical" evidence="6">
    <location>
        <begin position="15"/>
        <end position="33"/>
    </location>
</feature>
<dbReference type="PANTHER" id="PTHR14856:SF9">
    <property type="entry name" value="PQ-LOOP REPEAT-CONTAINING PROTEIN 1"/>
    <property type="match status" value="1"/>
</dbReference>
<comment type="subcellular location">
    <subcellularLocation>
        <location evidence="1">Membrane</location>
        <topology evidence="1">Multi-pass membrane protein</topology>
    </subcellularLocation>
</comment>